<accession>A0A4Q2UBS7</accession>
<dbReference type="InterPro" id="IPR011055">
    <property type="entry name" value="Dup_hybrid_motif"/>
</dbReference>
<dbReference type="SUPFAM" id="SSF51261">
    <property type="entry name" value="Duplicated hybrid motif"/>
    <property type="match status" value="1"/>
</dbReference>
<dbReference type="InterPro" id="IPR016047">
    <property type="entry name" value="M23ase_b-sheet_dom"/>
</dbReference>
<dbReference type="Gene3D" id="2.70.70.10">
    <property type="entry name" value="Glucose Permease (Domain IIA)"/>
    <property type="match status" value="1"/>
</dbReference>
<dbReference type="GO" id="GO:0004222">
    <property type="term" value="F:metalloendopeptidase activity"/>
    <property type="evidence" value="ECO:0007669"/>
    <property type="project" value="TreeGrafter"/>
</dbReference>
<protein>
    <submittedName>
        <fullName evidence="3">M23 family metallopeptidase</fullName>
    </submittedName>
</protein>
<dbReference type="EMBL" id="SBLB01000014">
    <property type="protein sequence ID" value="RYC66513.1"/>
    <property type="molecule type" value="Genomic_DNA"/>
</dbReference>
<evidence type="ECO:0000256" key="1">
    <source>
        <dbReference type="ARBA" id="ARBA00022729"/>
    </source>
</evidence>
<dbReference type="Proteomes" id="UP000290407">
    <property type="component" value="Unassembled WGS sequence"/>
</dbReference>
<evidence type="ECO:0000313" key="4">
    <source>
        <dbReference type="Proteomes" id="UP000290407"/>
    </source>
</evidence>
<dbReference type="AlphaFoldDB" id="A0A4Q2UBS7"/>
<keyword evidence="1" id="KW-0732">Signal</keyword>
<dbReference type="Pfam" id="PF01551">
    <property type="entry name" value="Peptidase_M23"/>
    <property type="match status" value="1"/>
</dbReference>
<gene>
    <name evidence="3" type="ORF">EQG79_29520</name>
</gene>
<sequence>MMLFDFLCKSKSIFTIDKIKVERMNYQRKKVKFFVFLIIIRVVFCPFSQAQVIFREQKLTQDSLKVSYFNEPVRFTKPINNFFSDSTTESRTDSALVAWLSGVGERKPVVGSGEAYVGAADRLRHIPSILPVRIDRREQYRVSSWFGWRCHPLSGRTQLHNGIDFPQPLGTPIYATADGQVSKVGLQPSGMGLTIQVTHRDGFATLYGHLSQFEVKPGQWVRRGQCIGRVGKTGLTTGPHLHYTVQYRGRAIDPKRYCFLVL</sequence>
<evidence type="ECO:0000259" key="2">
    <source>
        <dbReference type="Pfam" id="PF01551"/>
    </source>
</evidence>
<organism evidence="3 4">
    <name type="scientific">Spirosoma sordidisoli</name>
    <dbReference type="NCBI Taxonomy" id="2502893"/>
    <lineage>
        <taxon>Bacteria</taxon>
        <taxon>Pseudomonadati</taxon>
        <taxon>Bacteroidota</taxon>
        <taxon>Cytophagia</taxon>
        <taxon>Cytophagales</taxon>
        <taxon>Cytophagaceae</taxon>
        <taxon>Spirosoma</taxon>
    </lineage>
</organism>
<dbReference type="InterPro" id="IPR050570">
    <property type="entry name" value="Cell_wall_metabolism_enzyme"/>
</dbReference>
<dbReference type="RefSeq" id="WP_129606689.1">
    <property type="nucleotide sequence ID" value="NZ_SBLB01000014.1"/>
</dbReference>
<proteinExistence type="predicted"/>
<reference evidence="3 4" key="1">
    <citation type="submission" date="2019-01" db="EMBL/GenBank/DDBJ databases">
        <title>Spirosoma flava sp. nov., a propanil-degrading bacterium isolated from herbicide-contaminated soil.</title>
        <authorList>
            <person name="Zhang L."/>
            <person name="Jiang J.-D."/>
        </authorList>
    </citation>
    <scope>NUCLEOTIDE SEQUENCE [LARGE SCALE GENOMIC DNA]</scope>
    <source>
        <strain evidence="3 4">TY50</strain>
    </source>
</reference>
<keyword evidence="4" id="KW-1185">Reference proteome</keyword>
<comment type="caution">
    <text evidence="3">The sequence shown here is derived from an EMBL/GenBank/DDBJ whole genome shotgun (WGS) entry which is preliminary data.</text>
</comment>
<dbReference type="PANTHER" id="PTHR21666:SF289">
    <property type="entry name" value="L-ALA--D-GLU ENDOPEPTIDASE"/>
    <property type="match status" value="1"/>
</dbReference>
<feature type="domain" description="M23ase beta-sheet core" evidence="2">
    <location>
        <begin position="159"/>
        <end position="254"/>
    </location>
</feature>
<evidence type="ECO:0000313" key="3">
    <source>
        <dbReference type="EMBL" id="RYC66513.1"/>
    </source>
</evidence>
<dbReference type="PANTHER" id="PTHR21666">
    <property type="entry name" value="PEPTIDASE-RELATED"/>
    <property type="match status" value="1"/>
</dbReference>
<dbReference type="CDD" id="cd12797">
    <property type="entry name" value="M23_peptidase"/>
    <property type="match status" value="1"/>
</dbReference>
<name>A0A4Q2UBS7_9BACT</name>